<evidence type="ECO:0000259" key="1">
    <source>
        <dbReference type="Pfam" id="PF00174"/>
    </source>
</evidence>
<protein>
    <submittedName>
        <fullName evidence="2">Sulfite oxidase-like oxidoreductase</fullName>
    </submittedName>
</protein>
<dbReference type="Gene3D" id="3.90.420.10">
    <property type="entry name" value="Oxidoreductase, molybdopterin-binding domain"/>
    <property type="match status" value="1"/>
</dbReference>
<dbReference type="InterPro" id="IPR000572">
    <property type="entry name" value="OxRdtase_Mopterin-bd_dom"/>
</dbReference>
<feature type="domain" description="Oxidoreductase molybdopterin-binding" evidence="1">
    <location>
        <begin position="63"/>
        <end position="206"/>
    </location>
</feature>
<dbReference type="CDD" id="cd02109">
    <property type="entry name" value="arch_bact_SO_family_Moco"/>
    <property type="match status" value="1"/>
</dbReference>
<dbReference type="Proteomes" id="UP001595711">
    <property type="component" value="Unassembled WGS sequence"/>
</dbReference>
<dbReference type="RefSeq" id="WP_379729047.1">
    <property type="nucleotide sequence ID" value="NZ_JBHRYJ010000004.1"/>
</dbReference>
<name>A0ABV7VL74_9PROT</name>
<evidence type="ECO:0000313" key="3">
    <source>
        <dbReference type="Proteomes" id="UP001595711"/>
    </source>
</evidence>
<reference evidence="3" key="1">
    <citation type="journal article" date="2019" name="Int. J. Syst. Evol. Microbiol.">
        <title>The Global Catalogue of Microorganisms (GCM) 10K type strain sequencing project: providing services to taxonomists for standard genome sequencing and annotation.</title>
        <authorList>
            <consortium name="The Broad Institute Genomics Platform"/>
            <consortium name="The Broad Institute Genome Sequencing Center for Infectious Disease"/>
            <person name="Wu L."/>
            <person name="Ma J."/>
        </authorList>
    </citation>
    <scope>NUCLEOTIDE SEQUENCE [LARGE SCALE GENOMIC DNA]</scope>
    <source>
        <strain evidence="3">KCTC 42182</strain>
    </source>
</reference>
<organism evidence="2 3">
    <name type="scientific">Ferrovibrio xuzhouensis</name>
    <dbReference type="NCBI Taxonomy" id="1576914"/>
    <lineage>
        <taxon>Bacteria</taxon>
        <taxon>Pseudomonadati</taxon>
        <taxon>Pseudomonadota</taxon>
        <taxon>Alphaproteobacteria</taxon>
        <taxon>Rhodospirillales</taxon>
        <taxon>Rhodospirillaceae</taxon>
        <taxon>Ferrovibrio</taxon>
    </lineage>
</organism>
<comment type="caution">
    <text evidence="2">The sequence shown here is derived from an EMBL/GenBank/DDBJ whole genome shotgun (WGS) entry which is preliminary data.</text>
</comment>
<evidence type="ECO:0000313" key="2">
    <source>
        <dbReference type="EMBL" id="MFC3677502.1"/>
    </source>
</evidence>
<dbReference type="EMBL" id="JBHRYJ010000004">
    <property type="protein sequence ID" value="MFC3677502.1"/>
    <property type="molecule type" value="Genomic_DNA"/>
</dbReference>
<dbReference type="PANTHER" id="PTHR43032">
    <property type="entry name" value="PROTEIN-METHIONINE-SULFOXIDE REDUCTASE"/>
    <property type="match status" value="1"/>
</dbReference>
<accession>A0ABV7VL74</accession>
<dbReference type="InterPro" id="IPR036374">
    <property type="entry name" value="OxRdtase_Mopterin-bd_sf"/>
</dbReference>
<gene>
    <name evidence="2" type="ORF">ACFOOQ_18250</name>
</gene>
<dbReference type="Pfam" id="PF00174">
    <property type="entry name" value="Oxidored_molyb"/>
    <property type="match status" value="1"/>
</dbReference>
<sequence>MSDDDYKPGLIGQIKDKLISSKQQWAKDGRLLTGEASSRERNRLPPGQRLVRDWPVLDLGVQPNILLDRWQLTVGGLVGNPVKLDWNAFLDLPQSDSISDIHCVTAWSRYDNRWTGVLASDLLKLVKPKAEARHIVFQSYDGYATNVTLQMFSAADVLLAHSWDGKPLTREHGGPVRIIMPQYYLWKSAKWVKHIAFLDRDAPGYWEVRGYHNTGDPWKEDRYG</sequence>
<dbReference type="SUPFAM" id="SSF56524">
    <property type="entry name" value="Oxidoreductase molybdopterin-binding domain"/>
    <property type="match status" value="1"/>
</dbReference>
<dbReference type="PANTHER" id="PTHR43032:SF4">
    <property type="entry name" value="OXIDOREDUCTASE MOLYBDOPTERIN-BINDING DOMAIN-CONTAINING PROTEIN"/>
    <property type="match status" value="1"/>
</dbReference>
<proteinExistence type="predicted"/>
<keyword evidence="3" id="KW-1185">Reference proteome</keyword>